<dbReference type="CAZy" id="GT4">
    <property type="family name" value="Glycosyltransferase Family 4"/>
</dbReference>
<dbReference type="HOGENOM" id="CLU_031620_0_0_2"/>
<dbReference type="CDD" id="cd03801">
    <property type="entry name" value="GT4_PimA-like"/>
    <property type="match status" value="1"/>
</dbReference>
<evidence type="ECO:0000313" key="2">
    <source>
        <dbReference type="EMBL" id="ADN36159.1"/>
    </source>
</evidence>
<dbReference type="GeneID" id="9743868"/>
<dbReference type="RefSeq" id="WP_013329336.1">
    <property type="nucleotide sequence ID" value="NC_014507.1"/>
</dbReference>
<keyword evidence="2" id="KW-0808">Transferase</keyword>
<dbReference type="PANTHER" id="PTHR12526:SF584">
    <property type="entry name" value="GLYCOSYLTRANSFERASE"/>
    <property type="match status" value="1"/>
</dbReference>
<dbReference type="SMR" id="E1REY8"/>
<evidence type="ECO:0000259" key="1">
    <source>
        <dbReference type="Pfam" id="PF00534"/>
    </source>
</evidence>
<dbReference type="EMBL" id="CP002117">
    <property type="protein sequence ID" value="ADN36159.1"/>
    <property type="molecule type" value="Genomic_DNA"/>
</dbReference>
<protein>
    <submittedName>
        <fullName evidence="2">Glycosyl transferase group 1</fullName>
    </submittedName>
</protein>
<dbReference type="Proteomes" id="UP000006565">
    <property type="component" value="Chromosome"/>
</dbReference>
<accession>E1REY8</accession>
<dbReference type="eggNOG" id="arCOG05174">
    <property type="taxonomic scope" value="Archaea"/>
</dbReference>
<evidence type="ECO:0000313" key="3">
    <source>
        <dbReference type="Proteomes" id="UP000006565"/>
    </source>
</evidence>
<dbReference type="STRING" id="679926.Mpet_1399"/>
<reference evidence="2 3" key="1">
    <citation type="journal article" date="2010" name="Stand. Genomic Sci.">
        <title>Complete genome sequence of Methanoplanus petrolearius type strain (SEBR 4847).</title>
        <authorList>
            <person name="Brambilla E."/>
            <person name="Djao O.D."/>
            <person name="Daligault H."/>
            <person name="Lapidus A."/>
            <person name="Lucas S."/>
            <person name="Hammon N."/>
            <person name="Nolan M."/>
            <person name="Tice H."/>
            <person name="Cheng J.F."/>
            <person name="Han C."/>
            <person name="Tapia R."/>
            <person name="Goodwin L."/>
            <person name="Pitluck S."/>
            <person name="Liolios K."/>
            <person name="Ivanova N."/>
            <person name="Mavromatis K."/>
            <person name="Mikhailova N."/>
            <person name="Pati A."/>
            <person name="Chen A."/>
            <person name="Palaniappan K."/>
            <person name="Land M."/>
            <person name="Hauser L."/>
            <person name="Chang Y.J."/>
            <person name="Jeffries C.D."/>
            <person name="Rohde M."/>
            <person name="Spring S."/>
            <person name="Sikorski J."/>
            <person name="Goker M."/>
            <person name="Woyke T."/>
            <person name="Bristow J."/>
            <person name="Eisen J.A."/>
            <person name="Markowitz V."/>
            <person name="Hugenholtz P."/>
            <person name="Kyrpides N.C."/>
            <person name="Klenk H.P."/>
        </authorList>
    </citation>
    <scope>NUCLEOTIDE SEQUENCE [LARGE SCALE GENOMIC DNA]</scope>
    <source>
        <strain evidence="3">DSM 11571 / OCM 486 / SEBR 4847</strain>
    </source>
</reference>
<proteinExistence type="predicted"/>
<dbReference type="OrthoDB" id="132546at2157"/>
<name>E1REY8_METP4</name>
<dbReference type="Pfam" id="PF00534">
    <property type="entry name" value="Glycos_transf_1"/>
    <property type="match status" value="1"/>
</dbReference>
<feature type="domain" description="Glycosyl transferase family 1" evidence="1">
    <location>
        <begin position="211"/>
        <end position="363"/>
    </location>
</feature>
<dbReference type="KEGG" id="mpi:Mpet_1399"/>
<dbReference type="PANTHER" id="PTHR12526">
    <property type="entry name" value="GLYCOSYLTRANSFERASE"/>
    <property type="match status" value="1"/>
</dbReference>
<organism evidence="2 3">
    <name type="scientific">Methanolacinia petrolearia (strain DSM 11571 / OCM 486 / SEBR 4847)</name>
    <name type="common">Methanoplanus petrolearius</name>
    <dbReference type="NCBI Taxonomy" id="679926"/>
    <lineage>
        <taxon>Archaea</taxon>
        <taxon>Methanobacteriati</taxon>
        <taxon>Methanobacteriota</taxon>
        <taxon>Stenosarchaea group</taxon>
        <taxon>Methanomicrobia</taxon>
        <taxon>Methanomicrobiales</taxon>
        <taxon>Methanomicrobiaceae</taxon>
        <taxon>Methanolacinia</taxon>
    </lineage>
</organism>
<dbReference type="SUPFAM" id="SSF53756">
    <property type="entry name" value="UDP-Glycosyltransferase/glycogen phosphorylase"/>
    <property type="match status" value="1"/>
</dbReference>
<dbReference type="AlphaFoldDB" id="E1REY8"/>
<dbReference type="GO" id="GO:0016757">
    <property type="term" value="F:glycosyltransferase activity"/>
    <property type="evidence" value="ECO:0007669"/>
    <property type="project" value="InterPro"/>
</dbReference>
<gene>
    <name evidence="2" type="ordered locus">Mpet_1399</name>
</gene>
<sequence length="388" mass="44690">MKIAIVVMRYGEEIVGGAEYHARMIAEHLNNYCQVNVLTTCAKSYHTWANEYDNENEEVIKNIRILRFKNSKTRKVNNVLAIEEKIFGNLAHTKKDELDWINENGPNCPELIKYIEDHYDDYKAFIFFTFRYYTSYYGINAAKGKAYLVPEAENDPALNLSTTQEIFQNVNGILYNVPEERKLILNRVPFSEKEKKWDIIGCGISTSLPKQDQVLKIQQLNNYILYLGRIEGSKGCYQMFDYYLKLVEEDPSVPELVLAGSTSIPVPKHEKINFIGFIEESYKGSLLTNANFLIMPSPYESLSLVTLESLAYGVPVLVNGDCDVLKGHCLRSNAGLWYQNYDEFKECISFLINNKNITSGMGELGKRYINKNYSWDSVEKKYLDIFDN</sequence>
<dbReference type="InterPro" id="IPR001296">
    <property type="entry name" value="Glyco_trans_1"/>
</dbReference>
<dbReference type="Gene3D" id="3.40.50.2000">
    <property type="entry name" value="Glycogen Phosphorylase B"/>
    <property type="match status" value="2"/>
</dbReference>
<keyword evidence="3" id="KW-1185">Reference proteome</keyword>